<dbReference type="RefSeq" id="WP_132332517.1">
    <property type="nucleotide sequence ID" value="NZ_SMJZ01000035.1"/>
</dbReference>
<dbReference type="Proteomes" id="UP000295157">
    <property type="component" value="Unassembled WGS sequence"/>
</dbReference>
<dbReference type="SUPFAM" id="SSF56601">
    <property type="entry name" value="beta-lactamase/transpeptidase-like"/>
    <property type="match status" value="1"/>
</dbReference>
<evidence type="ECO:0000256" key="7">
    <source>
        <dbReference type="HAMAP-Rule" id="MF_00313"/>
    </source>
</evidence>
<dbReference type="NCBIfam" id="TIGR03814">
    <property type="entry name" value="Gln_ase"/>
    <property type="match status" value="1"/>
</dbReference>
<dbReference type="PANTHER" id="PTHR12544:SF29">
    <property type="entry name" value="GLUTAMINASE"/>
    <property type="match status" value="1"/>
</dbReference>
<comment type="catalytic activity">
    <reaction evidence="5 7">
        <text>L-glutamine + H2O = L-glutamate + NH4(+)</text>
        <dbReference type="Rhea" id="RHEA:15889"/>
        <dbReference type="ChEBI" id="CHEBI:15377"/>
        <dbReference type="ChEBI" id="CHEBI:28938"/>
        <dbReference type="ChEBI" id="CHEBI:29985"/>
        <dbReference type="ChEBI" id="CHEBI:58359"/>
        <dbReference type="EC" id="3.5.1.2"/>
    </reaction>
</comment>
<dbReference type="Gene3D" id="3.40.710.10">
    <property type="entry name" value="DD-peptidase/beta-lactamase superfamily"/>
    <property type="match status" value="1"/>
</dbReference>
<dbReference type="PANTHER" id="PTHR12544">
    <property type="entry name" value="GLUTAMINASE"/>
    <property type="match status" value="1"/>
</dbReference>
<dbReference type="InterPro" id="IPR015868">
    <property type="entry name" value="Glutaminase"/>
</dbReference>
<keyword evidence="9" id="KW-1185">Reference proteome</keyword>
<keyword evidence="7" id="KW-0007">Acetylation</keyword>
<comment type="subunit">
    <text evidence="2 7">Homotetramer.</text>
</comment>
<evidence type="ECO:0000313" key="9">
    <source>
        <dbReference type="Proteomes" id="UP000295157"/>
    </source>
</evidence>
<dbReference type="OrthoDB" id="9788822at2"/>
<dbReference type="HAMAP" id="MF_00313">
    <property type="entry name" value="Glutaminase"/>
    <property type="match status" value="1"/>
</dbReference>
<gene>
    <name evidence="7" type="primary">glsA</name>
    <name evidence="8" type="ORF">E1267_12050</name>
</gene>
<comment type="similarity">
    <text evidence="1 7">Belongs to the glutaminase family.</text>
</comment>
<evidence type="ECO:0000256" key="5">
    <source>
        <dbReference type="ARBA" id="ARBA00049534"/>
    </source>
</evidence>
<dbReference type="AlphaFoldDB" id="A0A4R4NF74"/>
<dbReference type="NCBIfam" id="NF002133">
    <property type="entry name" value="PRK00971.1-2"/>
    <property type="match status" value="1"/>
</dbReference>
<dbReference type="EMBL" id="SMJZ01000035">
    <property type="protein sequence ID" value="TDC07821.1"/>
    <property type="molecule type" value="Genomic_DNA"/>
</dbReference>
<feature type="binding site" evidence="7">
    <location>
        <position position="68"/>
    </location>
    <ligand>
        <name>substrate</name>
    </ligand>
</feature>
<dbReference type="GO" id="GO:0006537">
    <property type="term" value="P:glutamate biosynthetic process"/>
    <property type="evidence" value="ECO:0007669"/>
    <property type="project" value="TreeGrafter"/>
</dbReference>
<evidence type="ECO:0000256" key="3">
    <source>
        <dbReference type="ARBA" id="ARBA00012918"/>
    </source>
</evidence>
<feature type="binding site" evidence="7">
    <location>
        <position position="162"/>
    </location>
    <ligand>
        <name>substrate</name>
    </ligand>
</feature>
<feature type="binding site" evidence="7">
    <location>
        <position position="244"/>
    </location>
    <ligand>
        <name>substrate</name>
    </ligand>
</feature>
<dbReference type="GO" id="GO:0006543">
    <property type="term" value="P:L-glutamine catabolic process"/>
    <property type="evidence" value="ECO:0007669"/>
    <property type="project" value="TreeGrafter"/>
</dbReference>
<reference evidence="8 9" key="1">
    <citation type="submission" date="2019-02" db="EMBL/GenBank/DDBJ databases">
        <title>Draft genome sequences of novel Actinobacteria.</title>
        <authorList>
            <person name="Sahin N."/>
            <person name="Ay H."/>
            <person name="Saygin H."/>
        </authorList>
    </citation>
    <scope>NUCLEOTIDE SEQUENCE [LARGE SCALE GENOMIC DNA]</scope>
    <source>
        <strain evidence="8 9">KC201</strain>
    </source>
</reference>
<feature type="binding site" evidence="7">
    <location>
        <position position="193"/>
    </location>
    <ligand>
        <name>substrate</name>
    </ligand>
</feature>
<comment type="caution">
    <text evidence="8">The sequence shown here is derived from an EMBL/GenBank/DDBJ whole genome shotgun (WGS) entry which is preliminary data.</text>
</comment>
<dbReference type="EC" id="3.5.1.2" evidence="3 7"/>
<dbReference type="FunFam" id="3.40.710.10:FF:000005">
    <property type="entry name" value="Glutaminase"/>
    <property type="match status" value="1"/>
</dbReference>
<keyword evidence="4 7" id="KW-0378">Hydrolase</keyword>
<feature type="binding site" evidence="7">
    <location>
        <position position="118"/>
    </location>
    <ligand>
        <name>substrate</name>
    </ligand>
</feature>
<protein>
    <recommendedName>
        <fullName evidence="6 7">Glutaminase</fullName>
        <ecNumber evidence="3 7">3.5.1.2</ecNumber>
    </recommendedName>
</protein>
<sequence length="308" mass="32886">MVIAAVNDEEVVRNVLTAVKPFIGQGKVADYIPDLARVDPRQFGLALATADGEVHTAGDVTTRFSLQSIIKVFGLALVLSRDSDAVWKRVHREPAGTPFNSLVQLEMERGIPRNPFMNAGALVITDQLLTDRGDAFDAVRTFLRAESSNPEVQADTVTATSEATNGFRNAAMANLIADFGNLTNPVDRVLDHYFRQCALMLNCHELARAALFLARDGIRQDGSRILSARDAKRINAIMLTCGTYDAAGDFAYRIGLPCKSGVGGGIVAIVPGRYALAAWGPGLDQKGSSVAAAAALEAFVSLTGCSIF</sequence>
<accession>A0A4R4NF74</accession>
<evidence type="ECO:0000256" key="1">
    <source>
        <dbReference type="ARBA" id="ARBA00011076"/>
    </source>
</evidence>
<evidence type="ECO:0000256" key="2">
    <source>
        <dbReference type="ARBA" id="ARBA00011881"/>
    </source>
</evidence>
<name>A0A4R4NF74_9ACTN</name>
<feature type="binding site" evidence="7">
    <location>
        <position position="262"/>
    </location>
    <ligand>
        <name>substrate</name>
    </ligand>
</feature>
<evidence type="ECO:0000256" key="4">
    <source>
        <dbReference type="ARBA" id="ARBA00022801"/>
    </source>
</evidence>
<proteinExistence type="inferred from homology"/>
<dbReference type="Pfam" id="PF04960">
    <property type="entry name" value="Glutaminase"/>
    <property type="match status" value="1"/>
</dbReference>
<dbReference type="GO" id="GO:0004359">
    <property type="term" value="F:glutaminase activity"/>
    <property type="evidence" value="ECO:0007669"/>
    <property type="project" value="UniProtKB-UniRule"/>
</dbReference>
<organism evidence="8 9">
    <name type="scientific">Nonomuraea longispora</name>
    <dbReference type="NCBI Taxonomy" id="1848320"/>
    <lineage>
        <taxon>Bacteria</taxon>
        <taxon>Bacillati</taxon>
        <taxon>Actinomycetota</taxon>
        <taxon>Actinomycetes</taxon>
        <taxon>Streptosporangiales</taxon>
        <taxon>Streptosporangiaceae</taxon>
        <taxon>Nonomuraea</taxon>
    </lineage>
</organism>
<feature type="binding site" evidence="7">
    <location>
        <position position="169"/>
    </location>
    <ligand>
        <name>substrate</name>
    </ligand>
</feature>
<evidence type="ECO:0000256" key="6">
    <source>
        <dbReference type="ARBA" id="ARBA00070405"/>
    </source>
</evidence>
<dbReference type="InterPro" id="IPR012338">
    <property type="entry name" value="Beta-lactam/transpept-like"/>
</dbReference>
<evidence type="ECO:0000313" key="8">
    <source>
        <dbReference type="EMBL" id="TDC07821.1"/>
    </source>
</evidence>